<dbReference type="CDD" id="cd06916">
    <property type="entry name" value="NR_DBD_like"/>
    <property type="match status" value="1"/>
</dbReference>
<evidence type="ECO:0000256" key="7">
    <source>
        <dbReference type="ARBA" id="ARBA00023170"/>
    </source>
</evidence>
<evidence type="ECO:0000256" key="9">
    <source>
        <dbReference type="RuleBase" id="RU004334"/>
    </source>
</evidence>
<evidence type="ECO:0000313" key="14">
    <source>
        <dbReference type="RefSeq" id="XP_022287540.1"/>
    </source>
</evidence>
<evidence type="ECO:0000256" key="8">
    <source>
        <dbReference type="ARBA" id="ARBA00023242"/>
    </source>
</evidence>
<reference evidence="14" key="1">
    <citation type="submission" date="2025-08" db="UniProtKB">
        <authorList>
            <consortium name="RefSeq"/>
        </authorList>
    </citation>
    <scope>IDENTIFICATION</scope>
    <source>
        <tissue evidence="14">Whole sample</tissue>
    </source>
</reference>
<dbReference type="Pfam" id="PF00104">
    <property type="entry name" value="Hormone_recep"/>
    <property type="match status" value="1"/>
</dbReference>
<keyword evidence="8 9" id="KW-0539">Nucleus</keyword>
<accession>A0A8B8A8Q3</accession>
<dbReference type="SUPFAM" id="SSF57716">
    <property type="entry name" value="Glucocorticoid receptor-like (DNA-binding domain)"/>
    <property type="match status" value="1"/>
</dbReference>
<proteinExistence type="inferred from homology"/>
<dbReference type="GO" id="GO:0008270">
    <property type="term" value="F:zinc ion binding"/>
    <property type="evidence" value="ECO:0007669"/>
    <property type="project" value="UniProtKB-KW"/>
</dbReference>
<dbReference type="SUPFAM" id="SSF48508">
    <property type="entry name" value="Nuclear receptor ligand-binding domain"/>
    <property type="match status" value="1"/>
</dbReference>
<keyword evidence="13" id="KW-1185">Reference proteome</keyword>
<dbReference type="SMART" id="SM00430">
    <property type="entry name" value="HOLI"/>
    <property type="match status" value="1"/>
</dbReference>
<evidence type="ECO:0000256" key="4">
    <source>
        <dbReference type="ARBA" id="ARBA00023015"/>
    </source>
</evidence>
<dbReference type="InterPro" id="IPR000536">
    <property type="entry name" value="Nucl_hrmn_rcpt_lig-bd"/>
</dbReference>
<evidence type="ECO:0000256" key="6">
    <source>
        <dbReference type="ARBA" id="ARBA00023163"/>
    </source>
</evidence>
<dbReference type="Gene3D" id="3.30.50.10">
    <property type="entry name" value="Erythroid Transcription Factor GATA-1, subunit A"/>
    <property type="match status" value="1"/>
</dbReference>
<protein>
    <submittedName>
        <fullName evidence="14">Vitamin D3 receptor-like</fullName>
    </submittedName>
</protein>
<comment type="similarity">
    <text evidence="9">Belongs to the nuclear hormone receptor family.</text>
</comment>
<dbReference type="GeneID" id="111100179"/>
<dbReference type="GO" id="GO:0005634">
    <property type="term" value="C:nucleus"/>
    <property type="evidence" value="ECO:0007669"/>
    <property type="project" value="UniProtKB-SubCell"/>
</dbReference>
<dbReference type="GO" id="GO:0043565">
    <property type="term" value="F:sequence-specific DNA binding"/>
    <property type="evidence" value="ECO:0007669"/>
    <property type="project" value="InterPro"/>
</dbReference>
<feature type="region of interest" description="Disordered" evidence="10">
    <location>
        <begin position="154"/>
        <end position="178"/>
    </location>
</feature>
<dbReference type="AlphaFoldDB" id="A0A8B8A8Q3"/>
<name>A0A8B8A8Q3_CRAVI</name>
<dbReference type="PROSITE" id="PS51030">
    <property type="entry name" value="NUCLEAR_REC_DBD_2"/>
    <property type="match status" value="1"/>
</dbReference>
<keyword evidence="2 9" id="KW-0863">Zinc-finger</keyword>
<evidence type="ECO:0000256" key="10">
    <source>
        <dbReference type="SAM" id="MobiDB-lite"/>
    </source>
</evidence>
<dbReference type="GO" id="GO:0003700">
    <property type="term" value="F:DNA-binding transcription factor activity"/>
    <property type="evidence" value="ECO:0007669"/>
    <property type="project" value="InterPro"/>
</dbReference>
<dbReference type="SMART" id="SM00399">
    <property type="entry name" value="ZnF_C4"/>
    <property type="match status" value="1"/>
</dbReference>
<dbReference type="PROSITE" id="PS51843">
    <property type="entry name" value="NR_LBD"/>
    <property type="match status" value="1"/>
</dbReference>
<dbReference type="InterPro" id="IPR001723">
    <property type="entry name" value="Nuclear_hrmn_rcpt"/>
</dbReference>
<dbReference type="PRINTS" id="PR00047">
    <property type="entry name" value="STROIDFINGER"/>
</dbReference>
<dbReference type="InterPro" id="IPR001628">
    <property type="entry name" value="Znf_hrmn_rcpt"/>
</dbReference>
<sequence length="552" mass="62796">MSDNSKPSVKWKVSKRLGRKREKYLPDSLPLLLPPCKICGKKASGIHYGLNTCEACKGFFRRYLKRKEPYVCEKGGNCDLNIKAKGPHCSACRMKKCLRLGMSKEGVRQGRYTLTERTKRILEFKCQQQSSSYDWSSSEWGNYAHSDRNCNNKQTGSLEIHRNSGYNPDNFLKKENNTDDDLEKFVKTKGSSGYNSDGSVTALYDSGKNSGDSSPFSPSNMNLLSKHYPDSFDNSCSKHSLLHELSSLTSHEVDCPNECSSAELSPLENSKLADPDKKRELSTDVQEVLTALTKAYKHLQHITQGMSDDEIRKRLEIGYAGHQDKVNLFGKLDPIPTKDYNEIYQKTNLDVDSRTENSSQRREEFGMAMADYVAFSNEIPGFNELSAKDKATLVKASRLDFFLTLEYRAKDPETEMMISYSGRAVHISDACAYLPQDMLRSWWRMTYDLRKLQLTTEEHALLLALCLMSTDRCKLDCPESAEKIEAVLVKACMSLLQRRYKERAGLQFSAFVSLLTKLRGISEEYHATYRKICEDTVLITRAPELLSMLFDE</sequence>
<evidence type="ECO:0000259" key="11">
    <source>
        <dbReference type="PROSITE" id="PS51030"/>
    </source>
</evidence>
<feature type="domain" description="Nuclear receptor" evidence="11">
    <location>
        <begin position="33"/>
        <end position="109"/>
    </location>
</feature>
<evidence type="ECO:0000313" key="13">
    <source>
        <dbReference type="Proteomes" id="UP000694844"/>
    </source>
</evidence>
<dbReference type="RefSeq" id="XP_022287540.1">
    <property type="nucleotide sequence ID" value="XM_022431832.1"/>
</dbReference>
<comment type="subcellular location">
    <subcellularLocation>
        <location evidence="9">Nucleus</location>
    </subcellularLocation>
</comment>
<dbReference type="Proteomes" id="UP000694844">
    <property type="component" value="Chromosome 6"/>
</dbReference>
<organism evidence="13 14">
    <name type="scientific">Crassostrea virginica</name>
    <name type="common">Eastern oyster</name>
    <dbReference type="NCBI Taxonomy" id="6565"/>
    <lineage>
        <taxon>Eukaryota</taxon>
        <taxon>Metazoa</taxon>
        <taxon>Spiralia</taxon>
        <taxon>Lophotrochozoa</taxon>
        <taxon>Mollusca</taxon>
        <taxon>Bivalvia</taxon>
        <taxon>Autobranchia</taxon>
        <taxon>Pteriomorphia</taxon>
        <taxon>Ostreida</taxon>
        <taxon>Ostreoidea</taxon>
        <taxon>Ostreidae</taxon>
        <taxon>Crassostrea</taxon>
    </lineage>
</organism>
<dbReference type="Pfam" id="PF00105">
    <property type="entry name" value="zf-C4"/>
    <property type="match status" value="1"/>
</dbReference>
<dbReference type="PANTHER" id="PTHR24082">
    <property type="entry name" value="NUCLEAR HORMONE RECEPTOR"/>
    <property type="match status" value="1"/>
</dbReference>
<dbReference type="InterPro" id="IPR050234">
    <property type="entry name" value="Nuclear_hormone_rcpt_NR1"/>
</dbReference>
<keyword evidence="6 9" id="KW-0804">Transcription</keyword>
<evidence type="ECO:0000259" key="12">
    <source>
        <dbReference type="PROSITE" id="PS51843"/>
    </source>
</evidence>
<dbReference type="KEGG" id="cvn:111100179"/>
<feature type="domain" description="NR LBD" evidence="12">
    <location>
        <begin position="332"/>
        <end position="551"/>
    </location>
</feature>
<keyword evidence="7 9" id="KW-0675">Receptor</keyword>
<gene>
    <name evidence="14" type="primary">LOC111100179</name>
</gene>
<evidence type="ECO:0000256" key="3">
    <source>
        <dbReference type="ARBA" id="ARBA00022833"/>
    </source>
</evidence>
<keyword evidence="1 9" id="KW-0479">Metal-binding</keyword>
<evidence type="ECO:0000256" key="2">
    <source>
        <dbReference type="ARBA" id="ARBA00022771"/>
    </source>
</evidence>
<dbReference type="OrthoDB" id="5850793at2759"/>
<keyword evidence="5 9" id="KW-0238">DNA-binding</keyword>
<dbReference type="PRINTS" id="PR00398">
    <property type="entry name" value="STRDHORMONER"/>
</dbReference>
<keyword evidence="3 9" id="KW-0862">Zinc</keyword>
<evidence type="ECO:0000256" key="1">
    <source>
        <dbReference type="ARBA" id="ARBA00022723"/>
    </source>
</evidence>
<dbReference type="InterPro" id="IPR035500">
    <property type="entry name" value="NHR-like_dom_sf"/>
</dbReference>
<evidence type="ECO:0000256" key="5">
    <source>
        <dbReference type="ARBA" id="ARBA00023125"/>
    </source>
</evidence>
<dbReference type="PROSITE" id="PS00031">
    <property type="entry name" value="NUCLEAR_REC_DBD_1"/>
    <property type="match status" value="1"/>
</dbReference>
<keyword evidence="4 9" id="KW-0805">Transcription regulation</keyword>
<dbReference type="InterPro" id="IPR013088">
    <property type="entry name" value="Znf_NHR/GATA"/>
</dbReference>
<dbReference type="Gene3D" id="1.10.565.10">
    <property type="entry name" value="Retinoid X Receptor"/>
    <property type="match status" value="1"/>
</dbReference>